<protein>
    <submittedName>
        <fullName evidence="1">Uncharacterized protein</fullName>
    </submittedName>
</protein>
<gene>
    <name evidence="1" type="ORF">A2714_02365</name>
</gene>
<dbReference type="AlphaFoldDB" id="A0A1F7Y0X3"/>
<accession>A0A1F7Y0X3</accession>
<evidence type="ECO:0000313" key="1">
    <source>
        <dbReference type="EMBL" id="OGM20165.1"/>
    </source>
</evidence>
<proteinExistence type="predicted"/>
<organism evidence="1 2">
    <name type="scientific">Candidatus Woesebacteria bacterium RIFCSPHIGHO2_01_FULL_38_9</name>
    <dbReference type="NCBI Taxonomy" id="1802492"/>
    <lineage>
        <taxon>Bacteria</taxon>
        <taxon>Candidatus Woeseibacteriota</taxon>
    </lineage>
</organism>
<dbReference type="Proteomes" id="UP000178419">
    <property type="component" value="Unassembled WGS sequence"/>
</dbReference>
<sequence length="122" mass="13962">MGERVVGRVDLEDLERKFVYRGEFDPAFIRRQLGLDGHNGAKLSEVEERRLATMLLRHDYLSPADLVLLNGRVEPLPEFSRGVCPVHGEGYFENYGLSCAHVDHKGWITYEDRVPGLYLEDS</sequence>
<evidence type="ECO:0000313" key="2">
    <source>
        <dbReference type="Proteomes" id="UP000178419"/>
    </source>
</evidence>
<comment type="caution">
    <text evidence="1">The sequence shown here is derived from an EMBL/GenBank/DDBJ whole genome shotgun (WGS) entry which is preliminary data.</text>
</comment>
<dbReference type="EMBL" id="MGGE01000050">
    <property type="protein sequence ID" value="OGM20165.1"/>
    <property type="molecule type" value="Genomic_DNA"/>
</dbReference>
<reference evidence="1 2" key="1">
    <citation type="journal article" date="2016" name="Nat. Commun.">
        <title>Thousands of microbial genomes shed light on interconnected biogeochemical processes in an aquifer system.</title>
        <authorList>
            <person name="Anantharaman K."/>
            <person name="Brown C.T."/>
            <person name="Hug L.A."/>
            <person name="Sharon I."/>
            <person name="Castelle C.J."/>
            <person name="Probst A.J."/>
            <person name="Thomas B.C."/>
            <person name="Singh A."/>
            <person name="Wilkins M.J."/>
            <person name="Karaoz U."/>
            <person name="Brodie E.L."/>
            <person name="Williams K.H."/>
            <person name="Hubbard S.S."/>
            <person name="Banfield J.F."/>
        </authorList>
    </citation>
    <scope>NUCLEOTIDE SEQUENCE [LARGE SCALE GENOMIC DNA]</scope>
</reference>
<name>A0A1F7Y0X3_9BACT</name>